<dbReference type="InterPro" id="IPR008271">
    <property type="entry name" value="Ser/Thr_kinase_AS"/>
</dbReference>
<dbReference type="PROSITE" id="PS50011">
    <property type="entry name" value="PROTEIN_KINASE_DOM"/>
    <property type="match status" value="1"/>
</dbReference>
<dbReference type="Proteomes" id="UP000823405">
    <property type="component" value="Unassembled WGS sequence"/>
</dbReference>
<keyword evidence="6" id="KW-0067">ATP-binding</keyword>
<feature type="compositionally biased region" description="Low complexity" evidence="9">
    <location>
        <begin position="686"/>
        <end position="704"/>
    </location>
</feature>
<reference evidence="11" key="1">
    <citation type="journal article" date="2020" name="Fungal Divers.">
        <title>Resolving the Mortierellaceae phylogeny through synthesis of multi-gene phylogenetics and phylogenomics.</title>
        <authorList>
            <person name="Vandepol N."/>
            <person name="Liber J."/>
            <person name="Desiro A."/>
            <person name="Na H."/>
            <person name="Kennedy M."/>
            <person name="Barry K."/>
            <person name="Grigoriev I.V."/>
            <person name="Miller A.N."/>
            <person name="O'Donnell K."/>
            <person name="Stajich J.E."/>
            <person name="Bonito G."/>
        </authorList>
    </citation>
    <scope>NUCLEOTIDE SEQUENCE</scope>
    <source>
        <strain evidence="11">NVP60</strain>
    </source>
</reference>
<feature type="compositionally biased region" description="Basic residues" evidence="9">
    <location>
        <begin position="624"/>
        <end position="636"/>
    </location>
</feature>
<comment type="catalytic activity">
    <reaction evidence="7">
        <text>L-threonyl-[protein] + ATP = O-phospho-L-threonyl-[protein] + ADP + H(+)</text>
        <dbReference type="Rhea" id="RHEA:46608"/>
        <dbReference type="Rhea" id="RHEA-COMP:11060"/>
        <dbReference type="Rhea" id="RHEA-COMP:11605"/>
        <dbReference type="ChEBI" id="CHEBI:15378"/>
        <dbReference type="ChEBI" id="CHEBI:30013"/>
        <dbReference type="ChEBI" id="CHEBI:30616"/>
        <dbReference type="ChEBI" id="CHEBI:61977"/>
        <dbReference type="ChEBI" id="CHEBI:456216"/>
        <dbReference type="EC" id="2.7.11.1"/>
    </reaction>
</comment>
<feature type="region of interest" description="Disordered" evidence="9">
    <location>
        <begin position="377"/>
        <end position="442"/>
    </location>
</feature>
<dbReference type="Gene3D" id="1.10.510.10">
    <property type="entry name" value="Transferase(Phosphotransferase) domain 1"/>
    <property type="match status" value="1"/>
</dbReference>
<evidence type="ECO:0000256" key="6">
    <source>
        <dbReference type="ARBA" id="ARBA00022840"/>
    </source>
</evidence>
<dbReference type="GO" id="GO:0005524">
    <property type="term" value="F:ATP binding"/>
    <property type="evidence" value="ECO:0007669"/>
    <property type="project" value="UniProtKB-KW"/>
</dbReference>
<feature type="compositionally biased region" description="Pro residues" evidence="9">
    <location>
        <begin position="178"/>
        <end position="190"/>
    </location>
</feature>
<evidence type="ECO:0000256" key="1">
    <source>
        <dbReference type="ARBA" id="ARBA00012513"/>
    </source>
</evidence>
<protein>
    <recommendedName>
        <fullName evidence="1">non-specific serine/threonine protein kinase</fullName>
        <ecNumber evidence="1">2.7.11.1</ecNumber>
    </recommendedName>
</protein>
<dbReference type="GO" id="GO:0004674">
    <property type="term" value="F:protein serine/threonine kinase activity"/>
    <property type="evidence" value="ECO:0007669"/>
    <property type="project" value="UniProtKB-KW"/>
</dbReference>
<dbReference type="PROSITE" id="PS00108">
    <property type="entry name" value="PROTEIN_KINASE_ST"/>
    <property type="match status" value="1"/>
</dbReference>
<keyword evidence="3" id="KW-0808">Transferase</keyword>
<feature type="region of interest" description="Disordered" evidence="9">
    <location>
        <begin position="607"/>
        <end position="785"/>
    </location>
</feature>
<keyword evidence="12" id="KW-1185">Reference proteome</keyword>
<evidence type="ECO:0000256" key="9">
    <source>
        <dbReference type="SAM" id="MobiDB-lite"/>
    </source>
</evidence>
<evidence type="ECO:0000259" key="10">
    <source>
        <dbReference type="PROSITE" id="PS50011"/>
    </source>
</evidence>
<dbReference type="InterPro" id="IPR011009">
    <property type="entry name" value="Kinase-like_dom_sf"/>
</dbReference>
<dbReference type="AlphaFoldDB" id="A0A9P6QV24"/>
<evidence type="ECO:0000256" key="5">
    <source>
        <dbReference type="ARBA" id="ARBA00022777"/>
    </source>
</evidence>
<feature type="compositionally biased region" description="Basic residues" evidence="9">
    <location>
        <begin position="459"/>
        <end position="468"/>
    </location>
</feature>
<dbReference type="SUPFAM" id="SSF56112">
    <property type="entry name" value="Protein kinase-like (PK-like)"/>
    <property type="match status" value="1"/>
</dbReference>
<feature type="region of interest" description="Disordered" evidence="9">
    <location>
        <begin position="234"/>
        <end position="296"/>
    </location>
</feature>
<evidence type="ECO:0000256" key="8">
    <source>
        <dbReference type="ARBA" id="ARBA00048679"/>
    </source>
</evidence>
<feature type="compositionally biased region" description="Low complexity" evidence="9">
    <location>
        <begin position="1007"/>
        <end position="1017"/>
    </location>
</feature>
<comment type="catalytic activity">
    <reaction evidence="8">
        <text>L-seryl-[protein] + ATP = O-phospho-L-seryl-[protein] + ADP + H(+)</text>
        <dbReference type="Rhea" id="RHEA:17989"/>
        <dbReference type="Rhea" id="RHEA-COMP:9863"/>
        <dbReference type="Rhea" id="RHEA-COMP:11604"/>
        <dbReference type="ChEBI" id="CHEBI:15378"/>
        <dbReference type="ChEBI" id="CHEBI:29999"/>
        <dbReference type="ChEBI" id="CHEBI:30616"/>
        <dbReference type="ChEBI" id="CHEBI:83421"/>
        <dbReference type="ChEBI" id="CHEBI:456216"/>
        <dbReference type="EC" id="2.7.11.1"/>
    </reaction>
</comment>
<feature type="region of interest" description="Disordered" evidence="9">
    <location>
        <begin position="985"/>
        <end position="1113"/>
    </location>
</feature>
<proteinExistence type="predicted"/>
<feature type="compositionally biased region" description="Low complexity" evidence="9">
    <location>
        <begin position="1037"/>
        <end position="1061"/>
    </location>
</feature>
<dbReference type="InterPro" id="IPR000719">
    <property type="entry name" value="Prot_kinase_dom"/>
</dbReference>
<feature type="compositionally biased region" description="Gly residues" evidence="9">
    <location>
        <begin position="993"/>
        <end position="1006"/>
    </location>
</feature>
<dbReference type="EC" id="2.7.11.1" evidence="1"/>
<keyword evidence="5 11" id="KW-0418">Kinase</keyword>
<dbReference type="GO" id="GO:0005829">
    <property type="term" value="C:cytosol"/>
    <property type="evidence" value="ECO:0007669"/>
    <property type="project" value="TreeGrafter"/>
</dbReference>
<feature type="compositionally biased region" description="Low complexity" evidence="9">
    <location>
        <begin position="251"/>
        <end position="267"/>
    </location>
</feature>
<feature type="compositionally biased region" description="Polar residues" evidence="9">
    <location>
        <begin position="1073"/>
        <end position="1087"/>
    </location>
</feature>
<dbReference type="PANTHER" id="PTHR24343:SF558">
    <property type="entry name" value="PROTEIN KINASE DOMAIN-CONTAINING PROTEIN"/>
    <property type="match status" value="1"/>
</dbReference>
<dbReference type="Pfam" id="PF00069">
    <property type="entry name" value="Pkinase"/>
    <property type="match status" value="1"/>
</dbReference>
<evidence type="ECO:0000256" key="2">
    <source>
        <dbReference type="ARBA" id="ARBA00022527"/>
    </source>
</evidence>
<comment type="caution">
    <text evidence="11">The sequence shown here is derived from an EMBL/GenBank/DDBJ whole genome shotgun (WGS) entry which is preliminary data.</text>
</comment>
<feature type="region of interest" description="Disordered" evidence="9">
    <location>
        <begin position="161"/>
        <end position="217"/>
    </location>
</feature>
<evidence type="ECO:0000256" key="7">
    <source>
        <dbReference type="ARBA" id="ARBA00047899"/>
    </source>
</evidence>
<dbReference type="PANTHER" id="PTHR24343">
    <property type="entry name" value="SERINE/THREONINE KINASE"/>
    <property type="match status" value="1"/>
</dbReference>
<keyword evidence="2" id="KW-0723">Serine/threonine-protein kinase</keyword>
<feature type="domain" description="Protein kinase" evidence="10">
    <location>
        <begin position="682"/>
        <end position="1166"/>
    </location>
</feature>
<dbReference type="EMBL" id="JAAAIN010002297">
    <property type="protein sequence ID" value="KAG0294736.1"/>
    <property type="molecule type" value="Genomic_DNA"/>
</dbReference>
<feature type="compositionally biased region" description="Basic and acidic residues" evidence="9">
    <location>
        <begin position="650"/>
        <end position="666"/>
    </location>
</feature>
<feature type="compositionally biased region" description="Low complexity" evidence="9">
    <location>
        <begin position="1091"/>
        <end position="1113"/>
    </location>
</feature>
<dbReference type="OrthoDB" id="6513151at2759"/>
<feature type="compositionally biased region" description="Low complexity" evidence="9">
    <location>
        <begin position="469"/>
        <end position="488"/>
    </location>
</feature>
<accession>A0A9P6QV24</accession>
<evidence type="ECO:0000313" key="11">
    <source>
        <dbReference type="EMBL" id="KAG0294736.1"/>
    </source>
</evidence>
<evidence type="ECO:0000256" key="4">
    <source>
        <dbReference type="ARBA" id="ARBA00022741"/>
    </source>
</evidence>
<dbReference type="SMART" id="SM00220">
    <property type="entry name" value="S_TKc"/>
    <property type="match status" value="1"/>
</dbReference>
<sequence>MPIQTNSNSQHLNIVSCKNNVSTLQPSCHKCKQKKENKTSQATNLDSLILSSGDGLFLDPEEGQEGSSALRPPIARSATIISTSSSNGRLRLTHRLSYLAHLQDLEVDEDDDTPLPPPALVGIVPTPSFQPDRPSAAIVSPISAAFVAPLSAPVFPSAPMAPPTFSDRRTSLPVKQTIPPPHLAPSPAPQPKATSHSKSVGVFSQKPPLLQSSHQPAVAPPFGKLYKRLLRVFKPPTDSSDSDHGQASTQSPPVSSSRGRGPLGLPSNPDGHSSSHKGSKSAPSSKRPSLSNASPQAPVILPSLAAAAKIALGGGDPPHNAPEPSSGGGFRARFLRRLISSPNLNASVYPATSNSAPSSRVDLTKLDVSLATLKSRGGLDDQLKQPPSPYSPLPSDFEHDQSCPAGQKMMERRSAGGRPRSATTSRVPAPMPTLQSKYGVPGRELGAGTQAQVMLLRVKTSKRLRSPKSKASASWSKPASASSPSSSAVQQQRETLSPVDHEPAAVEDSLLTPYARTGTMMTTTEDEVTPEQREAYRKRLLRRTSTGGLSITDGGGLIYAIKKFRPPRGAETHRQFLKKVCAEFCISTSMDHENIIRTLDLVRDQPGQELVDDDIPQEKESRHSDRHSHHRHRHSRRKDDCGDGNEDEVDYVKTEQHRREEARDCSCPRTHHRRVRTIKSTGDLISQGGSHSGSSVSGSSTSKSRPIVRKSAISKPQRKRSVDPLSNRRSIVGHPDRSPAAQSVQPESSGHRHRHLNHWRGDAHHASSSQPSSQEKKKQQQEQELRQKEVLRLKQQREREKQQAKQFRLDQFPEYCMVMEFAAGGDLFNLLTKSHPPISLYEKHCLWRQLINGVQYMHSMGVAHRDLKPENILIDGTGRILKITDFGIANVFKSVGDPIPLPCRGIIGSEPYIAPEEFYQEEYDPRAVDVWACGIIFYVMYYAAMPWARADRKKDARFSRFISDIMNHRHSEAQRRLQYERRQLHRQSLTSGSSGGRVGSGSGGSGSTRSGSGSGSVDAYTRPHEVNHQPQYPPYNPNQHPHQCVSSSSTGSSRSGSPTSPHQNRAAEAGADSPQSSVDNSPVSSKPVNGLLSSSSPDPLVSSPTSTTTVVPPAVYNTYPYNNYLGGHEFIDRIETPGCRRILYAILEPDARKRLTIDQVLADEWVSRIRYCTDNLDAQKEQACMVFGKGAVTGLGGGGERYLCMPNGKAHHRHAVPKKVKTT</sequence>
<feature type="compositionally biased region" description="Basic and acidic residues" evidence="9">
    <location>
        <begin position="774"/>
        <end position="785"/>
    </location>
</feature>
<organism evidence="11 12">
    <name type="scientific">Linnemannia gamsii</name>
    <dbReference type="NCBI Taxonomy" id="64522"/>
    <lineage>
        <taxon>Eukaryota</taxon>
        <taxon>Fungi</taxon>
        <taxon>Fungi incertae sedis</taxon>
        <taxon>Mucoromycota</taxon>
        <taxon>Mortierellomycotina</taxon>
        <taxon>Mortierellomycetes</taxon>
        <taxon>Mortierellales</taxon>
        <taxon>Mortierellaceae</taxon>
        <taxon>Linnemannia</taxon>
    </lineage>
</organism>
<evidence type="ECO:0000313" key="12">
    <source>
        <dbReference type="Proteomes" id="UP000823405"/>
    </source>
</evidence>
<gene>
    <name evidence="11" type="primary">SAT4_3</name>
    <name evidence="11" type="ORF">BGZ97_004994</name>
</gene>
<evidence type="ECO:0000256" key="3">
    <source>
        <dbReference type="ARBA" id="ARBA00022679"/>
    </source>
</evidence>
<name>A0A9P6QV24_9FUNG</name>
<keyword evidence="4" id="KW-0547">Nucleotide-binding</keyword>
<feature type="region of interest" description="Disordered" evidence="9">
    <location>
        <begin position="458"/>
        <end position="508"/>
    </location>
</feature>